<organism evidence="1 2">
    <name type="scientific">Trametes sanguinea</name>
    <dbReference type="NCBI Taxonomy" id="158606"/>
    <lineage>
        <taxon>Eukaryota</taxon>
        <taxon>Fungi</taxon>
        <taxon>Dikarya</taxon>
        <taxon>Basidiomycota</taxon>
        <taxon>Agaricomycotina</taxon>
        <taxon>Agaricomycetes</taxon>
        <taxon>Polyporales</taxon>
        <taxon>Polyporaceae</taxon>
        <taxon>Trametes</taxon>
    </lineage>
</organism>
<comment type="caution">
    <text evidence="1">The sequence shown here is derived from an EMBL/GenBank/DDBJ whole genome shotgun (WGS) entry which is preliminary data.</text>
</comment>
<evidence type="ECO:0000313" key="1">
    <source>
        <dbReference type="EMBL" id="KAJ3019329.1"/>
    </source>
</evidence>
<sequence length="1159" mass="129738">MLPSSWASVILTLLQLLVRHFSQKPRPPMFYIGHSFLRPRNTFLLAIWDHMGAYVGNLWAAVCCSDFGTVPVPLYSHHPGNPISFSLICAVLPPAPMARDDDADRPQAHKKKRVRKTYSCSCSQFCHGRAVMVSKTTYFRHQTMAKVAAAAKAVTSKMGGKRKEATTGADDSSMESNPHKRVRTAEEDAEDAEMAQEFYAHDEELPLPRAHSRTPEDCSNEHPHSSTRVDTPPVRLPVTVEDVPEEDEPAEPNLGSIIAEDEPAETAERAAVEEEMEEVPVTMDDMKRALDFIKLLKGASLDSFHAGLSAETRDQLRNPPQQILEIDEPHVLMSIELYVTLNNVSQHYYEDVRKLFMKHNPDVELLSYHQVKRKVEILTGIVPIVNDMCVDSCVGFTGPYVHLDSCPKCKQPRYDELKTGTKPGAKKVPRKQFFTMALGQEIQAVFRTREGAESMAYLSSLVEEVLTTLEQDGTLDSFDDISHGSRFWGAYAAGQISSEDVVVALSIDGAQLHRNKKSDCWIYIWVILSLGPDKRYRKKYVLPGAVIPGPNHPKDLDSFLFPGLYHVSALMREGLNVWDAAQNSAKLVQIFLALVLADGPAMALLSGMVGHSGRRGCRLYCPLIGRRKPNTGNYYPVLLRPIEPYGLAGSCHPDVSRNMCLTSPSELSAEYEQNLSQLLTAQNPHQYEQLRRETGLTKPSIFSGLSRMFDLPGCFPIDYMHLVALNITDLFLGLWRGTLSGSKDTEPRPWAVLQGDTWLVHGSEVGRAAHFLPGSFDRPPRNIAEKLNSGYKAKEFMTYYYGYGPALLRRHLPRPYLKNFAKFVSAGRTLGKHRISLVELDMVDTLTREAEVEYESLYYGREAERLHLVRPCIHTFGHGPSEVKKIGPLIGVTQYTMERTIGNLGQELRQHSTLFANLSHRALLRCQINALGYLMPSLGPEDQTLQLPKGAQCLGNNLVLLCPKDSTSRWVTDSEAAAFYTYLTGLDERPSGAMCEFSLKVRKYARLRLPNGQVARSAWKETLKPLANSRIARIVKVMLDGKMEIAEVRYYCRLPMSGTDTFRTVAMLSIFGARDEELFADLYGTVWLAPYRGDQALRVADVSHIHAVVAMVPDSDVVVDLSNPVEPHYQPGCNYFLVEKLGLEVSHRTGTLENEVEDE</sequence>
<keyword evidence="2" id="KW-1185">Reference proteome</keyword>
<evidence type="ECO:0000313" key="2">
    <source>
        <dbReference type="Proteomes" id="UP001144978"/>
    </source>
</evidence>
<name>A0ACC1QCJ3_9APHY</name>
<gene>
    <name evidence="1" type="ORF">NUW54_g116</name>
</gene>
<proteinExistence type="predicted"/>
<dbReference type="Proteomes" id="UP001144978">
    <property type="component" value="Unassembled WGS sequence"/>
</dbReference>
<reference evidence="1" key="1">
    <citation type="submission" date="2022-08" db="EMBL/GenBank/DDBJ databases">
        <title>Genome Sequence of Pycnoporus sanguineus.</title>
        <authorList>
            <person name="Buettner E."/>
        </authorList>
    </citation>
    <scope>NUCLEOTIDE SEQUENCE</scope>
    <source>
        <strain evidence="1">CG-C14</strain>
    </source>
</reference>
<protein>
    <submittedName>
        <fullName evidence="1">Uncharacterized protein</fullName>
    </submittedName>
</protein>
<dbReference type="EMBL" id="JANSHE010000013">
    <property type="protein sequence ID" value="KAJ3019329.1"/>
    <property type="molecule type" value="Genomic_DNA"/>
</dbReference>
<accession>A0ACC1QCJ3</accession>